<dbReference type="AlphaFoldDB" id="R7SKS6"/>
<gene>
    <name evidence="1" type="ORF">DICSQDRAFT_71699</name>
</gene>
<feature type="non-terminal residue" evidence="1">
    <location>
        <position position="1"/>
    </location>
</feature>
<reference evidence="1 2" key="1">
    <citation type="journal article" date="2012" name="Science">
        <title>The Paleozoic origin of enzymatic lignin decomposition reconstructed from 31 fungal genomes.</title>
        <authorList>
            <person name="Floudas D."/>
            <person name="Binder M."/>
            <person name="Riley R."/>
            <person name="Barry K."/>
            <person name="Blanchette R.A."/>
            <person name="Henrissat B."/>
            <person name="Martinez A.T."/>
            <person name="Otillar R."/>
            <person name="Spatafora J.W."/>
            <person name="Yadav J.S."/>
            <person name="Aerts A."/>
            <person name="Benoit I."/>
            <person name="Boyd A."/>
            <person name="Carlson A."/>
            <person name="Copeland A."/>
            <person name="Coutinho P.M."/>
            <person name="de Vries R.P."/>
            <person name="Ferreira P."/>
            <person name="Findley K."/>
            <person name="Foster B."/>
            <person name="Gaskell J."/>
            <person name="Glotzer D."/>
            <person name="Gorecki P."/>
            <person name="Heitman J."/>
            <person name="Hesse C."/>
            <person name="Hori C."/>
            <person name="Igarashi K."/>
            <person name="Jurgens J.A."/>
            <person name="Kallen N."/>
            <person name="Kersten P."/>
            <person name="Kohler A."/>
            <person name="Kuees U."/>
            <person name="Kumar T.K.A."/>
            <person name="Kuo A."/>
            <person name="LaButti K."/>
            <person name="Larrondo L.F."/>
            <person name="Lindquist E."/>
            <person name="Ling A."/>
            <person name="Lombard V."/>
            <person name="Lucas S."/>
            <person name="Lundell T."/>
            <person name="Martin R."/>
            <person name="McLaughlin D.J."/>
            <person name="Morgenstern I."/>
            <person name="Morin E."/>
            <person name="Murat C."/>
            <person name="Nagy L.G."/>
            <person name="Nolan M."/>
            <person name="Ohm R.A."/>
            <person name="Patyshakuliyeva A."/>
            <person name="Rokas A."/>
            <person name="Ruiz-Duenas F.J."/>
            <person name="Sabat G."/>
            <person name="Salamov A."/>
            <person name="Samejima M."/>
            <person name="Schmutz J."/>
            <person name="Slot J.C."/>
            <person name="St John F."/>
            <person name="Stenlid J."/>
            <person name="Sun H."/>
            <person name="Sun S."/>
            <person name="Syed K."/>
            <person name="Tsang A."/>
            <person name="Wiebenga A."/>
            <person name="Young D."/>
            <person name="Pisabarro A."/>
            <person name="Eastwood D.C."/>
            <person name="Martin F."/>
            <person name="Cullen D."/>
            <person name="Grigoriev I.V."/>
            <person name="Hibbett D.S."/>
        </authorList>
    </citation>
    <scope>NUCLEOTIDE SEQUENCE [LARGE SCALE GENOMIC DNA]</scope>
    <source>
        <strain evidence="1 2">LYAD-421 SS1</strain>
    </source>
</reference>
<evidence type="ECO:0000313" key="2">
    <source>
        <dbReference type="Proteomes" id="UP000053319"/>
    </source>
</evidence>
<proteinExistence type="predicted"/>
<name>R7SKS6_DICSQ</name>
<dbReference type="RefSeq" id="XP_007370903.1">
    <property type="nucleotide sequence ID" value="XM_007370841.1"/>
</dbReference>
<dbReference type="PANTHER" id="PTHR21301:SF10">
    <property type="entry name" value="REVERSE TRANSCRIPTASE DOMAIN-CONTAINING PROTEIN"/>
    <property type="match status" value="1"/>
</dbReference>
<dbReference type="KEGG" id="dsq:DICSQDRAFT_71699"/>
<evidence type="ECO:0000313" key="1">
    <source>
        <dbReference type="EMBL" id="EJF56335.1"/>
    </source>
</evidence>
<dbReference type="GeneID" id="18843806"/>
<dbReference type="PANTHER" id="PTHR21301">
    <property type="entry name" value="REVERSE TRANSCRIPTASE"/>
    <property type="match status" value="1"/>
</dbReference>
<sequence length="695" mass="80025">YDPDYDVRASKKKKRDPPVLPQWLELGLVMGRRYVNSIFDKIPTYDEKGNVGAHFKSLAPKPGLIRQFLVDHDYVVTPTDKNLGLAVSERTWLIDATHKTLASPKDYRQISDVDAQVIMDRKHALIVQVAELAEGVPELADFGVGKFLKSKLTSPGDPHVYPDFYVIPKIHKKPTGYRPIVPCHSALMNPCAKFVSKHLKPIIQSAPTVIHGSKDLAIKLSKLSFRPNRRWYFVAGDVVAFYPNVPLEPCLNIVFDMWCNHYLASSPITPEDIDSDEPDDETRHFLRYRRVFRDALGIGNTDLISQFDGKKYLQLRGLAMGVADSPDLANLYGLYFEMKNGILHDDRVVFYGRYIDDCLGIVYADSELEAISIVNNKISFDGCEIVWEASCRSVNFLDMTLYADDHGRLQHKPYRKEHNHMERIPWISHHPYDVKRGTFSGEMSRLATLSSTLPSYIGAVRELVSLYIKRGYPYDEVIKWLRTYIEERWTKRLTEKPATDANEGVLVLKSEFNTAWNYFNAKELGDVIFNYWNEWYERAARWDFDVSDRSRPFPPPREGDRGTLTSPASAAFLMRVDPPGRELFFVPDIRPLKIVDRRVIVSRKRGRNMFDLTNLWKKTVLQQLDEQVLRERDPEPPAPPPGEQMTLEHYFALVRGPLFTRNNEPTTSSRIEYALEHDMNIHMRSSPDRDIPLFG</sequence>
<dbReference type="Proteomes" id="UP000053319">
    <property type="component" value="Unassembled WGS sequence"/>
</dbReference>
<dbReference type="HOGENOM" id="CLU_019523_0_0_1"/>
<evidence type="ECO:0008006" key="3">
    <source>
        <dbReference type="Google" id="ProtNLM"/>
    </source>
</evidence>
<dbReference type="OMA" id="HEKDANN"/>
<organism evidence="1 2">
    <name type="scientific">Dichomitus squalens (strain LYAD-421)</name>
    <name type="common">Western red white-rot fungus</name>
    <dbReference type="NCBI Taxonomy" id="732165"/>
    <lineage>
        <taxon>Eukaryota</taxon>
        <taxon>Fungi</taxon>
        <taxon>Dikarya</taxon>
        <taxon>Basidiomycota</taxon>
        <taxon>Agaricomycotina</taxon>
        <taxon>Agaricomycetes</taxon>
        <taxon>Polyporales</taxon>
        <taxon>Polyporaceae</taxon>
        <taxon>Dichomitus</taxon>
    </lineage>
</organism>
<accession>R7SKS6</accession>
<dbReference type="EMBL" id="JH719474">
    <property type="protein sequence ID" value="EJF56335.1"/>
    <property type="molecule type" value="Genomic_DNA"/>
</dbReference>
<protein>
    <recommendedName>
        <fullName evidence="3">Reverse transcriptase domain-containing protein</fullName>
    </recommendedName>
</protein>